<feature type="region of interest" description="Disordered" evidence="2">
    <location>
        <begin position="75"/>
        <end position="160"/>
    </location>
</feature>
<keyword evidence="1" id="KW-0175">Coiled coil</keyword>
<gene>
    <name evidence="3" type="ORF">GDO78_021550</name>
</gene>
<organism evidence="3 4">
    <name type="scientific">Eleutherodactylus coqui</name>
    <name type="common">Puerto Rican coqui</name>
    <dbReference type="NCBI Taxonomy" id="57060"/>
    <lineage>
        <taxon>Eukaryota</taxon>
        <taxon>Metazoa</taxon>
        <taxon>Chordata</taxon>
        <taxon>Craniata</taxon>
        <taxon>Vertebrata</taxon>
        <taxon>Euteleostomi</taxon>
        <taxon>Amphibia</taxon>
        <taxon>Batrachia</taxon>
        <taxon>Anura</taxon>
        <taxon>Neobatrachia</taxon>
        <taxon>Hyloidea</taxon>
        <taxon>Eleutherodactylidae</taxon>
        <taxon>Eleutherodactylinae</taxon>
        <taxon>Eleutherodactylus</taxon>
        <taxon>Eleutherodactylus</taxon>
    </lineage>
</organism>
<dbReference type="AlphaFoldDB" id="A0A8J6B8Z6"/>
<sequence length="247" mass="27751">MIFEERNQMAEMETEHQSQLVELEQQHQAKDEEIEKMKELCEKNQELMQENDLYKQKLALLHAASGRKMYNTSGVLPVDSPDSPFEFVPPKPKNLRRTTAKSTTVILEDLFSESEESEEDSSDKNWVPVQNDKPPKKAPSGDDANMEDQSQESENSLKIDYPGDITAGSTFFTPPCITPTKKVLREISDIGQALPMKLQRKPSIVPGAPLTADSQENQISILKKKKKALCNSNSSFFSGCSPITEDE</sequence>
<dbReference type="Proteomes" id="UP000770717">
    <property type="component" value="Unassembled WGS sequence"/>
</dbReference>
<protein>
    <submittedName>
        <fullName evidence="3">Uncharacterized protein</fullName>
    </submittedName>
</protein>
<keyword evidence="4" id="KW-1185">Reference proteome</keyword>
<feature type="compositionally biased region" description="Acidic residues" evidence="2">
    <location>
        <begin position="110"/>
        <end position="121"/>
    </location>
</feature>
<evidence type="ECO:0000256" key="2">
    <source>
        <dbReference type="SAM" id="MobiDB-lite"/>
    </source>
</evidence>
<evidence type="ECO:0000313" key="3">
    <source>
        <dbReference type="EMBL" id="KAG9463536.1"/>
    </source>
</evidence>
<evidence type="ECO:0000256" key="1">
    <source>
        <dbReference type="SAM" id="Coils"/>
    </source>
</evidence>
<comment type="caution">
    <text evidence="3">The sequence shown here is derived from an EMBL/GenBank/DDBJ whole genome shotgun (WGS) entry which is preliminary data.</text>
</comment>
<name>A0A8J6B8Z6_ELECQ</name>
<proteinExistence type="predicted"/>
<accession>A0A8J6B8Z6</accession>
<reference evidence="3" key="1">
    <citation type="thesis" date="2020" institute="ProQuest LLC" country="789 East Eisenhower Parkway, Ann Arbor, MI, USA">
        <title>Comparative Genomics and Chromosome Evolution.</title>
        <authorList>
            <person name="Mudd A.B."/>
        </authorList>
    </citation>
    <scope>NUCLEOTIDE SEQUENCE</scope>
    <source>
        <strain evidence="3">HN-11 Male</strain>
        <tissue evidence="3">Kidney and liver</tissue>
    </source>
</reference>
<evidence type="ECO:0000313" key="4">
    <source>
        <dbReference type="Proteomes" id="UP000770717"/>
    </source>
</evidence>
<dbReference type="EMBL" id="WNTK01006534">
    <property type="protein sequence ID" value="KAG9463536.1"/>
    <property type="molecule type" value="Genomic_DNA"/>
</dbReference>
<dbReference type="OrthoDB" id="3176171at2759"/>
<feature type="coiled-coil region" evidence="1">
    <location>
        <begin position="6"/>
        <end position="64"/>
    </location>
</feature>